<protein>
    <submittedName>
        <fullName evidence="4">Methyltransferase type 11</fullName>
    </submittedName>
</protein>
<gene>
    <name evidence="4" type="ORF">skT53_13020</name>
</gene>
<keyword evidence="2 4" id="KW-0808">Transferase</keyword>
<dbReference type="SUPFAM" id="SSF53335">
    <property type="entry name" value="S-adenosyl-L-methionine-dependent methyltransferases"/>
    <property type="match status" value="1"/>
</dbReference>
<dbReference type="AlphaFoldDB" id="A0A7I8D8I3"/>
<dbReference type="InterPro" id="IPR029063">
    <property type="entry name" value="SAM-dependent_MTases_sf"/>
</dbReference>
<keyword evidence="1 4" id="KW-0489">Methyltransferase</keyword>
<dbReference type="PANTHER" id="PTHR43861">
    <property type="entry name" value="TRANS-ACONITATE 2-METHYLTRANSFERASE-RELATED"/>
    <property type="match status" value="1"/>
</dbReference>
<dbReference type="GO" id="GO:0008168">
    <property type="term" value="F:methyltransferase activity"/>
    <property type="evidence" value="ECO:0007669"/>
    <property type="project" value="UniProtKB-KW"/>
</dbReference>
<evidence type="ECO:0000256" key="2">
    <source>
        <dbReference type="ARBA" id="ARBA00022679"/>
    </source>
</evidence>
<sequence>MNASSQNDWNACLYDKKIGFVSELGKGVVDLLDPQPGEQILDVGCGTGDLSAEVKKRGAVPVGIDLSEKMIEQARSKYPSIRFEVANAETFRIESTFDAVFSNAALHWMRHPEQVAESIWLALRPGGRFVAEFGGKGNVETIIRGIGEVLAESYGINADERNPWYFPSVGEYGSLLEAQGFRVIYAVHFDRPTVLQDDEGMMDWLNMFADDFLQGFTERERTEAQKQIVARLRPILYQAGKWMADYKRIRVMAIKER</sequence>
<accession>A0A7I8D8I3</accession>
<feature type="domain" description="Methyltransferase" evidence="3">
    <location>
        <begin position="40"/>
        <end position="127"/>
    </location>
</feature>
<reference evidence="4 5" key="1">
    <citation type="submission" date="2020-08" db="EMBL/GenBank/DDBJ databases">
        <title>Complete Genome Sequence of Effusibacillus dendaii Strain skT53, Isolated from Farmland soil.</title>
        <authorList>
            <person name="Konishi T."/>
            <person name="Kawasaki H."/>
        </authorList>
    </citation>
    <scope>NUCLEOTIDE SEQUENCE [LARGE SCALE GENOMIC DNA]</scope>
    <source>
        <strain evidence="5">skT53</strain>
    </source>
</reference>
<evidence type="ECO:0000313" key="4">
    <source>
        <dbReference type="EMBL" id="BCJ86317.1"/>
    </source>
</evidence>
<dbReference type="PANTHER" id="PTHR43861:SF1">
    <property type="entry name" value="TRANS-ACONITATE 2-METHYLTRANSFERASE"/>
    <property type="match status" value="1"/>
</dbReference>
<keyword evidence="5" id="KW-1185">Reference proteome</keyword>
<dbReference type="KEGG" id="eff:skT53_13020"/>
<dbReference type="Pfam" id="PF13649">
    <property type="entry name" value="Methyltransf_25"/>
    <property type="match status" value="1"/>
</dbReference>
<dbReference type="Gene3D" id="3.40.50.150">
    <property type="entry name" value="Vaccinia Virus protein VP39"/>
    <property type="match status" value="1"/>
</dbReference>
<proteinExistence type="predicted"/>
<dbReference type="CDD" id="cd02440">
    <property type="entry name" value="AdoMet_MTases"/>
    <property type="match status" value="1"/>
</dbReference>
<name>A0A7I8D8I3_9BACL</name>
<dbReference type="EMBL" id="AP023366">
    <property type="protein sequence ID" value="BCJ86317.1"/>
    <property type="molecule type" value="Genomic_DNA"/>
</dbReference>
<evidence type="ECO:0000256" key="1">
    <source>
        <dbReference type="ARBA" id="ARBA00022603"/>
    </source>
</evidence>
<dbReference type="Proteomes" id="UP000593802">
    <property type="component" value="Chromosome"/>
</dbReference>
<evidence type="ECO:0000259" key="3">
    <source>
        <dbReference type="Pfam" id="PF13649"/>
    </source>
</evidence>
<dbReference type="GO" id="GO:0032259">
    <property type="term" value="P:methylation"/>
    <property type="evidence" value="ECO:0007669"/>
    <property type="project" value="UniProtKB-KW"/>
</dbReference>
<dbReference type="RefSeq" id="WP_200760327.1">
    <property type="nucleotide sequence ID" value="NZ_AP023366.1"/>
</dbReference>
<organism evidence="4 5">
    <name type="scientific">Effusibacillus dendaii</name>
    <dbReference type="NCBI Taxonomy" id="2743772"/>
    <lineage>
        <taxon>Bacteria</taxon>
        <taxon>Bacillati</taxon>
        <taxon>Bacillota</taxon>
        <taxon>Bacilli</taxon>
        <taxon>Bacillales</taxon>
        <taxon>Alicyclobacillaceae</taxon>
        <taxon>Effusibacillus</taxon>
    </lineage>
</organism>
<dbReference type="InterPro" id="IPR041698">
    <property type="entry name" value="Methyltransf_25"/>
</dbReference>
<evidence type="ECO:0000313" key="5">
    <source>
        <dbReference type="Proteomes" id="UP000593802"/>
    </source>
</evidence>